<keyword evidence="4 10" id="KW-1003">Cell membrane</keyword>
<accession>A0AAW7ZDP9</accession>
<dbReference type="PANTHER" id="PTHR30413:SF10">
    <property type="entry name" value="CAPSULE POLYSACCHARIDE EXPORT INNER-MEMBRANE PROTEIN CTRC"/>
    <property type="match status" value="1"/>
</dbReference>
<dbReference type="PROSITE" id="PS51012">
    <property type="entry name" value="ABC_TM2"/>
    <property type="match status" value="1"/>
</dbReference>
<evidence type="ECO:0000256" key="3">
    <source>
        <dbReference type="ARBA" id="ARBA00022448"/>
    </source>
</evidence>
<sequence length="263" mass="30165">MKILWINRRIIKTKIRQEIIDRYRGSRLGLLWSILHPILMLVVYTFVFNIVFQSKWGDSGQSKGEFALILFCGLIAYNIFADCVSRAPELITKNECYVKKKNFPLEVFPVITVGSSLVHGLISLFVLVIGVALLKGVVNWTLIFLPMVLLPIILMSLGLGWFFSALGVFLRDIGYVVNVAVRAILFMSPIFYPITAVPKEFLTYFYLNPLSYVVEDARRILIWGQLPDWNWLIYGTLSGIIIAILGYVFFQRVQKEFPRCLIT</sequence>
<dbReference type="PANTHER" id="PTHR30413">
    <property type="entry name" value="INNER MEMBRANE TRANSPORT PERMEASE"/>
    <property type="match status" value="1"/>
</dbReference>
<keyword evidence="13" id="KW-1185">Reference proteome</keyword>
<organism evidence="12 13">
    <name type="scientific">Desulforamulus aquiferis</name>
    <dbReference type="NCBI Taxonomy" id="1397668"/>
    <lineage>
        <taxon>Bacteria</taxon>
        <taxon>Bacillati</taxon>
        <taxon>Bacillota</taxon>
        <taxon>Clostridia</taxon>
        <taxon>Eubacteriales</taxon>
        <taxon>Peptococcaceae</taxon>
        <taxon>Desulforamulus</taxon>
    </lineage>
</organism>
<comment type="similarity">
    <text evidence="2 10">Belongs to the ABC-2 integral membrane protein family.</text>
</comment>
<evidence type="ECO:0000259" key="11">
    <source>
        <dbReference type="PROSITE" id="PS51012"/>
    </source>
</evidence>
<evidence type="ECO:0000256" key="9">
    <source>
        <dbReference type="ARBA" id="ARBA00023136"/>
    </source>
</evidence>
<dbReference type="RefSeq" id="WP_304542029.1">
    <property type="nucleotide sequence ID" value="NZ_JARPTC010000009.1"/>
</dbReference>
<dbReference type="InterPro" id="IPR013525">
    <property type="entry name" value="ABC2_TM"/>
</dbReference>
<feature type="domain" description="ABC transmembrane type-2" evidence="11">
    <location>
        <begin position="28"/>
        <end position="253"/>
    </location>
</feature>
<dbReference type="GO" id="GO:0043190">
    <property type="term" value="C:ATP-binding cassette (ABC) transporter complex"/>
    <property type="evidence" value="ECO:0007669"/>
    <property type="project" value="InterPro"/>
</dbReference>
<keyword evidence="6 10" id="KW-0812">Transmembrane</keyword>
<dbReference type="GO" id="GO:0140359">
    <property type="term" value="F:ABC-type transporter activity"/>
    <property type="evidence" value="ECO:0007669"/>
    <property type="project" value="InterPro"/>
</dbReference>
<name>A0AAW7ZDP9_9FIRM</name>
<proteinExistence type="inferred from homology"/>
<keyword evidence="5" id="KW-0762">Sugar transport</keyword>
<evidence type="ECO:0000313" key="12">
    <source>
        <dbReference type="EMBL" id="MDO7786915.1"/>
    </source>
</evidence>
<keyword evidence="7" id="KW-0972">Capsule biogenesis/degradation</keyword>
<keyword evidence="3 10" id="KW-0813">Transport</keyword>
<feature type="transmembrane region" description="Helical" evidence="10">
    <location>
        <begin position="231"/>
        <end position="250"/>
    </location>
</feature>
<dbReference type="Proteomes" id="UP001172911">
    <property type="component" value="Unassembled WGS sequence"/>
</dbReference>
<comment type="subcellular location">
    <subcellularLocation>
        <location evidence="1 10">Cell membrane</location>
        <topology evidence="1 10">Multi-pass membrane protein</topology>
    </subcellularLocation>
</comment>
<comment type="caution">
    <text evidence="12">The sequence shown here is derived from an EMBL/GenBank/DDBJ whole genome shotgun (WGS) entry which is preliminary data.</text>
</comment>
<dbReference type="PRINTS" id="PR00164">
    <property type="entry name" value="ABC2TRNSPORT"/>
</dbReference>
<dbReference type="InterPro" id="IPR000412">
    <property type="entry name" value="ABC_2_transport"/>
</dbReference>
<feature type="transmembrane region" description="Helical" evidence="10">
    <location>
        <begin position="30"/>
        <end position="52"/>
    </location>
</feature>
<evidence type="ECO:0000256" key="10">
    <source>
        <dbReference type="RuleBase" id="RU361157"/>
    </source>
</evidence>
<feature type="transmembrane region" description="Helical" evidence="10">
    <location>
        <begin position="64"/>
        <end position="84"/>
    </location>
</feature>
<evidence type="ECO:0000256" key="5">
    <source>
        <dbReference type="ARBA" id="ARBA00022597"/>
    </source>
</evidence>
<feature type="transmembrane region" description="Helical" evidence="10">
    <location>
        <begin position="105"/>
        <end position="134"/>
    </location>
</feature>
<keyword evidence="8 10" id="KW-1133">Transmembrane helix</keyword>
<dbReference type="AlphaFoldDB" id="A0AAW7ZDP9"/>
<keyword evidence="9 10" id="KW-0472">Membrane</keyword>
<evidence type="ECO:0000313" key="13">
    <source>
        <dbReference type="Proteomes" id="UP001172911"/>
    </source>
</evidence>
<evidence type="ECO:0000256" key="1">
    <source>
        <dbReference type="ARBA" id="ARBA00004651"/>
    </source>
</evidence>
<dbReference type="GO" id="GO:0015920">
    <property type="term" value="P:lipopolysaccharide transport"/>
    <property type="evidence" value="ECO:0007669"/>
    <property type="project" value="TreeGrafter"/>
</dbReference>
<evidence type="ECO:0000256" key="7">
    <source>
        <dbReference type="ARBA" id="ARBA00022903"/>
    </source>
</evidence>
<dbReference type="PIRSF" id="PIRSF006648">
    <property type="entry name" value="DrrB"/>
    <property type="match status" value="1"/>
</dbReference>
<dbReference type="Pfam" id="PF01061">
    <property type="entry name" value="ABC2_membrane"/>
    <property type="match status" value="1"/>
</dbReference>
<evidence type="ECO:0000256" key="4">
    <source>
        <dbReference type="ARBA" id="ARBA00022475"/>
    </source>
</evidence>
<gene>
    <name evidence="12" type="ORF">P6N53_06730</name>
</gene>
<protein>
    <recommendedName>
        <fullName evidence="10">Transport permease protein</fullName>
    </recommendedName>
</protein>
<reference evidence="12" key="2">
    <citation type="submission" date="2023-03" db="EMBL/GenBank/DDBJ databases">
        <authorList>
            <person name="Zhang Z."/>
        </authorList>
    </citation>
    <scope>NUCLEOTIDE SEQUENCE</scope>
    <source>
        <strain evidence="12">DSA</strain>
    </source>
</reference>
<evidence type="ECO:0000256" key="6">
    <source>
        <dbReference type="ARBA" id="ARBA00022692"/>
    </source>
</evidence>
<dbReference type="EMBL" id="JARPTC010000009">
    <property type="protein sequence ID" value="MDO7786915.1"/>
    <property type="molecule type" value="Genomic_DNA"/>
</dbReference>
<evidence type="ECO:0000256" key="8">
    <source>
        <dbReference type="ARBA" id="ARBA00022989"/>
    </source>
</evidence>
<feature type="transmembrane region" description="Helical" evidence="10">
    <location>
        <begin position="140"/>
        <end position="163"/>
    </location>
</feature>
<feature type="transmembrane region" description="Helical" evidence="10">
    <location>
        <begin position="175"/>
        <end position="194"/>
    </location>
</feature>
<dbReference type="InterPro" id="IPR047817">
    <property type="entry name" value="ABC2_TM_bact-type"/>
</dbReference>
<reference evidence="12" key="1">
    <citation type="journal article" date="2023" name="J. Hazard. Mater.">
        <title>Anaerobic biodegradation of pyrene and benzo[a]pyrene by a new sulfate-reducing Desulforamulus aquiferis strain DSA.</title>
        <authorList>
            <person name="Zhang Z."/>
            <person name="Sun J."/>
            <person name="Gong X."/>
            <person name="Wang C."/>
            <person name="Wang H."/>
        </authorList>
    </citation>
    <scope>NUCLEOTIDE SEQUENCE</scope>
    <source>
        <strain evidence="12">DSA</strain>
    </source>
</reference>
<evidence type="ECO:0000256" key="2">
    <source>
        <dbReference type="ARBA" id="ARBA00007783"/>
    </source>
</evidence>